<name>A6TJZ1_ALKMQ</name>
<keyword evidence="3" id="KW-1185">Reference proteome</keyword>
<reference evidence="3" key="1">
    <citation type="journal article" date="2016" name="Genome Announc.">
        <title>Complete genome sequence of Alkaliphilus metalliredigens strain QYMF, an alkaliphilic and metal-reducing bacterium isolated from borax-contaminated leachate ponds.</title>
        <authorList>
            <person name="Hwang C."/>
            <person name="Copeland A."/>
            <person name="Lucas S."/>
            <person name="Lapidus A."/>
            <person name="Barry K."/>
            <person name="Detter J.C."/>
            <person name="Glavina Del Rio T."/>
            <person name="Hammon N."/>
            <person name="Israni S."/>
            <person name="Dalin E."/>
            <person name="Tice H."/>
            <person name="Pitluck S."/>
            <person name="Chertkov O."/>
            <person name="Brettin T."/>
            <person name="Bruce D."/>
            <person name="Han C."/>
            <person name="Schmutz J."/>
            <person name="Larimer F."/>
            <person name="Land M.L."/>
            <person name="Hauser L."/>
            <person name="Kyrpides N."/>
            <person name="Mikhailova N."/>
            <person name="Ye Q."/>
            <person name="Zhou J."/>
            <person name="Richardson P."/>
            <person name="Fields M.W."/>
        </authorList>
    </citation>
    <scope>NUCLEOTIDE SEQUENCE [LARGE SCALE GENOMIC DNA]</scope>
    <source>
        <strain evidence="3">QYMF</strain>
    </source>
</reference>
<proteinExistence type="predicted"/>
<sequence length="67" mass="7224">MNGQSKEGIVLRLAIVTYLIGTMMFLNGDSEAQDAYTKEVLPSVMAVQGDNDGGLEISEGKYETLPN</sequence>
<dbReference type="HOGENOM" id="CLU_2802904_0_0_9"/>
<protein>
    <submittedName>
        <fullName evidence="2">Uncharacterized protein</fullName>
    </submittedName>
</protein>
<dbReference type="EMBL" id="CP000724">
    <property type="protein sequence ID" value="ABR46509.1"/>
    <property type="molecule type" value="Genomic_DNA"/>
</dbReference>
<dbReference type="Proteomes" id="UP000001572">
    <property type="component" value="Chromosome"/>
</dbReference>
<dbReference type="STRING" id="293826.Amet_0276"/>
<organism evidence="2 3">
    <name type="scientific">Alkaliphilus metalliredigens (strain QYMF)</name>
    <dbReference type="NCBI Taxonomy" id="293826"/>
    <lineage>
        <taxon>Bacteria</taxon>
        <taxon>Bacillati</taxon>
        <taxon>Bacillota</taxon>
        <taxon>Clostridia</taxon>
        <taxon>Peptostreptococcales</taxon>
        <taxon>Natronincolaceae</taxon>
        <taxon>Alkaliphilus</taxon>
    </lineage>
</organism>
<gene>
    <name evidence="2" type="ordered locus">Amet_0276</name>
</gene>
<keyword evidence="1" id="KW-0472">Membrane</keyword>
<keyword evidence="1" id="KW-1133">Transmembrane helix</keyword>
<evidence type="ECO:0000313" key="2">
    <source>
        <dbReference type="EMBL" id="ABR46509.1"/>
    </source>
</evidence>
<evidence type="ECO:0000256" key="1">
    <source>
        <dbReference type="SAM" id="Phobius"/>
    </source>
</evidence>
<dbReference type="RefSeq" id="WP_011971418.1">
    <property type="nucleotide sequence ID" value="NC_009633.1"/>
</dbReference>
<accession>A6TJZ1</accession>
<keyword evidence="1" id="KW-0812">Transmembrane</keyword>
<feature type="transmembrane region" description="Helical" evidence="1">
    <location>
        <begin position="9"/>
        <end position="26"/>
    </location>
</feature>
<evidence type="ECO:0000313" key="3">
    <source>
        <dbReference type="Proteomes" id="UP000001572"/>
    </source>
</evidence>
<dbReference type="AlphaFoldDB" id="A6TJZ1"/>
<dbReference type="KEGG" id="amt:Amet_0276"/>